<evidence type="ECO:0000313" key="3">
    <source>
        <dbReference type="Proteomes" id="UP000317344"/>
    </source>
</evidence>
<dbReference type="InterPro" id="IPR029068">
    <property type="entry name" value="Glyas_Bleomycin-R_OHBP_Dase"/>
</dbReference>
<dbReference type="InterPro" id="IPR004360">
    <property type="entry name" value="Glyas_Fos-R_dOase_dom"/>
</dbReference>
<dbReference type="AlphaFoldDB" id="A0A516X8D9"/>
<evidence type="ECO:0000259" key="1">
    <source>
        <dbReference type="PROSITE" id="PS51819"/>
    </source>
</evidence>
<keyword evidence="3" id="KW-1185">Reference proteome</keyword>
<dbReference type="SUPFAM" id="SSF54593">
    <property type="entry name" value="Glyoxalase/Bleomycin resistance protein/Dihydroxybiphenyl dioxygenase"/>
    <property type="match status" value="1"/>
</dbReference>
<reference evidence="2 3" key="1">
    <citation type="submission" date="2019-07" db="EMBL/GenBank/DDBJ databases">
        <title>Tomitella cavernea sp. nov., an actinomycete isolated from soil.</title>
        <authorList>
            <person name="Cheng J."/>
        </authorList>
    </citation>
    <scope>NUCLEOTIDE SEQUENCE [LARGE SCALE GENOMIC DNA]</scope>
    <source>
        <strain evidence="2 3">HY188</strain>
    </source>
</reference>
<dbReference type="PROSITE" id="PS51819">
    <property type="entry name" value="VOC"/>
    <property type="match status" value="1"/>
</dbReference>
<protein>
    <submittedName>
        <fullName evidence="2">Glyoxalase</fullName>
    </submittedName>
</protein>
<dbReference type="RefSeq" id="WP_143910738.1">
    <property type="nucleotide sequence ID" value="NZ_CP041765.1"/>
</dbReference>
<dbReference type="EMBL" id="CP041765">
    <property type="protein sequence ID" value="QDQ99334.1"/>
    <property type="molecule type" value="Genomic_DNA"/>
</dbReference>
<sequence length="143" mass="15089">MAGSSTSGEGTPTAASGNCGISAFAISLNVPDPAASAAFLSGHFGYVTEMQDDGFVSLRHPDGGSNVVFLRTGLPTFRPSERAGSAGEGLLLAMVVDDLDARHRRLVDAGIDVVTPPETEPWGERYVQYRDPNGLIVQLVQWV</sequence>
<name>A0A516X8D9_9ACTN</name>
<dbReference type="InterPro" id="IPR037523">
    <property type="entry name" value="VOC_core"/>
</dbReference>
<dbReference type="Proteomes" id="UP000317344">
    <property type="component" value="Chromosome"/>
</dbReference>
<dbReference type="Pfam" id="PF00903">
    <property type="entry name" value="Glyoxalase"/>
    <property type="match status" value="1"/>
</dbReference>
<dbReference type="OrthoDB" id="9798201at2"/>
<organism evidence="2 3">
    <name type="scientific">Tomitella fengzijianii</name>
    <dbReference type="NCBI Taxonomy" id="2597660"/>
    <lineage>
        <taxon>Bacteria</taxon>
        <taxon>Bacillati</taxon>
        <taxon>Actinomycetota</taxon>
        <taxon>Actinomycetes</taxon>
        <taxon>Mycobacteriales</taxon>
        <taxon>Tomitella</taxon>
    </lineage>
</organism>
<feature type="domain" description="VOC" evidence="1">
    <location>
        <begin position="20"/>
        <end position="142"/>
    </location>
</feature>
<proteinExistence type="predicted"/>
<gene>
    <name evidence="2" type="ORF">FO059_12860</name>
</gene>
<dbReference type="Gene3D" id="3.10.180.10">
    <property type="entry name" value="2,3-Dihydroxybiphenyl 1,2-Dioxygenase, domain 1"/>
    <property type="match status" value="1"/>
</dbReference>
<reference evidence="2 3" key="2">
    <citation type="submission" date="2019-07" db="EMBL/GenBank/DDBJ databases">
        <authorList>
            <person name="Huang Y."/>
        </authorList>
    </citation>
    <scope>NUCLEOTIDE SEQUENCE [LARGE SCALE GENOMIC DNA]</scope>
    <source>
        <strain evidence="2 3">HY188</strain>
    </source>
</reference>
<dbReference type="PANTHER" id="PTHR36503:SF3">
    <property type="entry name" value="BLR0126 PROTEIN"/>
    <property type="match status" value="1"/>
</dbReference>
<evidence type="ECO:0000313" key="2">
    <source>
        <dbReference type="EMBL" id="QDQ99334.1"/>
    </source>
</evidence>
<accession>A0A516X8D9</accession>
<dbReference type="PANTHER" id="PTHR36503">
    <property type="entry name" value="BLR2520 PROTEIN"/>
    <property type="match status" value="1"/>
</dbReference>
<dbReference type="KEGG" id="toy:FO059_12860"/>